<organism evidence="4 5">
    <name type="scientific">Ceutorhynchus assimilis</name>
    <name type="common">cabbage seed weevil</name>
    <dbReference type="NCBI Taxonomy" id="467358"/>
    <lineage>
        <taxon>Eukaryota</taxon>
        <taxon>Metazoa</taxon>
        <taxon>Ecdysozoa</taxon>
        <taxon>Arthropoda</taxon>
        <taxon>Hexapoda</taxon>
        <taxon>Insecta</taxon>
        <taxon>Pterygota</taxon>
        <taxon>Neoptera</taxon>
        <taxon>Endopterygota</taxon>
        <taxon>Coleoptera</taxon>
        <taxon>Polyphaga</taxon>
        <taxon>Cucujiformia</taxon>
        <taxon>Curculionidae</taxon>
        <taxon>Ceutorhynchinae</taxon>
        <taxon>Ceutorhynchus</taxon>
    </lineage>
</organism>
<protein>
    <recommendedName>
        <fullName evidence="3">ODAD1 central coiled coil region domain-containing protein</fullName>
    </recommendedName>
</protein>
<sequence>MTTQEEIPLTEEEKYELALQTEHELARLSRTYTIMERHRAEFMQADLGGKLAKHKKVLDIFKREQKNILTDLAVASAEARTKEDLKKSRKLAYLLNEYDDFGEQIKKEKNYTKEIEDQIQMVKKKCLELAARQISDDKYQERVLKGEQIVQTLENKLEVQIKKFCVICAENVRLRSEIHHLLNERNEFNKIWERLIKNLCIGKKFMIDLIEQATIAYDQREEWVSKLQILRTKANNDLVLHIQEMRELQRKGDNDVKLQEFFAIKGQKRIMRDLAELQLQKRLENKLHINRNLENYLKLLIEIKEFAELDNIPEIARNFVHHEEDNFAKFKYVNDLNKQMEELSDELAERHSRIDKQSVLHQVFNKQQQETLENLEKKVDEKQKETAKKEAELKGIDTKLNNIMTGIGSLFRLFRCDNDPIIHMLGHNETIHHYNAVLYLQILERTIHEALVTVHSKALRPTSKKKGAKAEPHIVRQDIKPEVIEPVERICTTNPCPLCVEHDLVSDVIDELQVAYTKDQIQAKLKRRLKIEGARTGLHNVSACHLPKSRQIIQKRYQ</sequence>
<feature type="domain" description="ODAD1 central coiled coil region" evidence="3">
    <location>
        <begin position="150"/>
        <end position="426"/>
    </location>
</feature>
<feature type="coiled-coil region" evidence="2">
    <location>
        <begin position="333"/>
        <end position="392"/>
    </location>
</feature>
<dbReference type="OrthoDB" id="6766775at2759"/>
<evidence type="ECO:0000313" key="4">
    <source>
        <dbReference type="EMBL" id="CAG9763017.1"/>
    </source>
</evidence>
<dbReference type="InterPro" id="IPR051876">
    <property type="entry name" value="ODA-DC/CCD"/>
</dbReference>
<dbReference type="PANTHER" id="PTHR21694">
    <property type="entry name" value="COILED-COIL DOMAIN-CONTAINING PROTEIN 63"/>
    <property type="match status" value="1"/>
</dbReference>
<evidence type="ECO:0000259" key="3">
    <source>
        <dbReference type="Pfam" id="PF21773"/>
    </source>
</evidence>
<dbReference type="AlphaFoldDB" id="A0A9N9ME50"/>
<proteinExistence type="predicted"/>
<keyword evidence="5" id="KW-1185">Reference proteome</keyword>
<gene>
    <name evidence="4" type="ORF">CEUTPL_LOCUS3688</name>
</gene>
<accession>A0A9N9ME50</accession>
<keyword evidence="1 2" id="KW-0175">Coiled coil</keyword>
<dbReference type="PANTHER" id="PTHR21694:SF18">
    <property type="entry name" value="COILED-COIL DOMAIN-CONTAINING PROTEIN 63"/>
    <property type="match status" value="1"/>
</dbReference>
<dbReference type="InterPro" id="IPR049258">
    <property type="entry name" value="ODAD1_CC"/>
</dbReference>
<dbReference type="Pfam" id="PF21773">
    <property type="entry name" value="ODAD1_CC"/>
    <property type="match status" value="1"/>
</dbReference>
<name>A0A9N9ME50_9CUCU</name>
<evidence type="ECO:0000313" key="5">
    <source>
        <dbReference type="Proteomes" id="UP001152799"/>
    </source>
</evidence>
<dbReference type="Proteomes" id="UP001152799">
    <property type="component" value="Chromosome 12"/>
</dbReference>
<dbReference type="EMBL" id="OU892288">
    <property type="protein sequence ID" value="CAG9763017.1"/>
    <property type="molecule type" value="Genomic_DNA"/>
</dbReference>
<evidence type="ECO:0000256" key="1">
    <source>
        <dbReference type="ARBA" id="ARBA00023054"/>
    </source>
</evidence>
<evidence type="ECO:0000256" key="2">
    <source>
        <dbReference type="SAM" id="Coils"/>
    </source>
</evidence>
<reference evidence="4" key="1">
    <citation type="submission" date="2022-01" db="EMBL/GenBank/DDBJ databases">
        <authorList>
            <person name="King R."/>
        </authorList>
    </citation>
    <scope>NUCLEOTIDE SEQUENCE</scope>
</reference>